<feature type="non-terminal residue" evidence="1">
    <location>
        <position position="1"/>
    </location>
</feature>
<name>X6LE32_RETFI</name>
<feature type="non-terminal residue" evidence="1">
    <location>
        <position position="174"/>
    </location>
</feature>
<reference evidence="1 2" key="1">
    <citation type="journal article" date="2013" name="Curr. Biol.">
        <title>The Genome of the Foraminiferan Reticulomyxa filosa.</title>
        <authorList>
            <person name="Glockner G."/>
            <person name="Hulsmann N."/>
            <person name="Schleicher M."/>
            <person name="Noegel A.A."/>
            <person name="Eichinger L."/>
            <person name="Gallinger C."/>
            <person name="Pawlowski J."/>
            <person name="Sierra R."/>
            <person name="Euteneuer U."/>
            <person name="Pillet L."/>
            <person name="Moustafa A."/>
            <person name="Platzer M."/>
            <person name="Groth M."/>
            <person name="Szafranski K."/>
            <person name="Schliwa M."/>
        </authorList>
    </citation>
    <scope>NUCLEOTIDE SEQUENCE [LARGE SCALE GENOMIC DNA]</scope>
</reference>
<proteinExistence type="predicted"/>
<accession>X6LE32</accession>
<dbReference type="EMBL" id="ASPP01041520">
    <property type="protein sequence ID" value="ETO00263.1"/>
    <property type="molecule type" value="Genomic_DNA"/>
</dbReference>
<sequence>SLERFLITKDEIEKATFIYFSMKSKTVSFEDQYEDSKKYVTFATKEHELGQKLSAALKGNNVAEVKRMLCERNKGAEEAKSSRTVENGLSSNSFEIQFVVYRNYNAPEDILLQVSPWESKPDKLRSFMETVKPCYGIDSEAVEVGLAHVNRERAKDGVSQVILIGDSPVNADND</sequence>
<organism evidence="1 2">
    <name type="scientific">Reticulomyxa filosa</name>
    <dbReference type="NCBI Taxonomy" id="46433"/>
    <lineage>
        <taxon>Eukaryota</taxon>
        <taxon>Sar</taxon>
        <taxon>Rhizaria</taxon>
        <taxon>Retaria</taxon>
        <taxon>Foraminifera</taxon>
        <taxon>Monothalamids</taxon>
        <taxon>Reticulomyxidae</taxon>
        <taxon>Reticulomyxa</taxon>
    </lineage>
</organism>
<evidence type="ECO:0000313" key="2">
    <source>
        <dbReference type="Proteomes" id="UP000023152"/>
    </source>
</evidence>
<dbReference type="AlphaFoldDB" id="X6LE32"/>
<evidence type="ECO:0000313" key="1">
    <source>
        <dbReference type="EMBL" id="ETO00263.1"/>
    </source>
</evidence>
<comment type="caution">
    <text evidence="1">The sequence shown here is derived from an EMBL/GenBank/DDBJ whole genome shotgun (WGS) entry which is preliminary data.</text>
</comment>
<keyword evidence="2" id="KW-1185">Reference proteome</keyword>
<dbReference type="OrthoDB" id="10049489at2759"/>
<protein>
    <submittedName>
        <fullName evidence="1">Uncharacterized protein</fullName>
    </submittedName>
</protein>
<dbReference type="Proteomes" id="UP000023152">
    <property type="component" value="Unassembled WGS sequence"/>
</dbReference>
<gene>
    <name evidence="1" type="ORF">RFI_37184</name>
</gene>